<feature type="compositionally biased region" description="Basic residues" evidence="7">
    <location>
        <begin position="18"/>
        <end position="27"/>
    </location>
</feature>
<evidence type="ECO:0000256" key="3">
    <source>
        <dbReference type="ARBA" id="ARBA00022475"/>
    </source>
</evidence>
<dbReference type="NCBIfam" id="TIGR00711">
    <property type="entry name" value="efflux_EmrB"/>
    <property type="match status" value="1"/>
</dbReference>
<sequence length="528" mass="55660">MRAPSGPRSGSRSGPRPAARRALRHARPLTNAPDDLGPALRAARGGGACAARQPRRTQSHRAALMLNASSRTTLLWIVATAFFMQSVDTTIVNTALPSIARALDQDALSMHGVVTAYTLTMATLTPASGWLADRFGTRRVFFAAIVVFALGSLCCAAAASATQLIFARVLQGVGGSMLLPIGRLAVLRGVPGDEYVAALAFVSTFGQIGPILGPTLGGWLTQSMSWYWVFLVNLPICAVGLATVHRYMPRDKPTDPPPFDYTGYTLLSIAMIAGSLAIDALSDGGYADWTAGMIAIAAAAAITYVAYAHWRPNPIFRLKLFREPNFAVGLAGNLVSRIGIGATPFLLPLMMQLEFGYSPLRSGLMLVPAAIAGVIAKPWIAPLVRRYGYRTFLFVNTLIVGAVIALFAAIGPDTPLVVELALIAIFGAINSIQIAAMNSVTLKSLPHRDAASGNSLYSMVQMLSMGLGASVGSGLTSLFGAQTGSSLLGFKLSFVCVGAVTLASAAIFRRVQDPRVTRTQSGHAVAQR</sequence>
<feature type="transmembrane region" description="Helical" evidence="8">
    <location>
        <begin position="62"/>
        <end position="87"/>
    </location>
</feature>
<feature type="transmembrane region" description="Helical" evidence="8">
    <location>
        <begin position="392"/>
        <end position="410"/>
    </location>
</feature>
<dbReference type="AlphaFoldDB" id="Q2T063"/>
<dbReference type="Gene3D" id="1.20.1720.10">
    <property type="entry name" value="Multidrug resistance protein D"/>
    <property type="match status" value="1"/>
</dbReference>
<reference evidence="10 11" key="1">
    <citation type="journal article" date="2005" name="BMC Genomics">
        <title>Bacterial genome adaptation to niches: divergence of the potential virulence genes in three Burkholderia species of different survival strategies.</title>
        <authorList>
            <person name="Kim H.S."/>
            <person name="Schell M.A."/>
            <person name="Yu Y."/>
            <person name="Ulrich R.L."/>
            <person name="Sarria S.H."/>
            <person name="Nierman W.C."/>
            <person name="DeShazer D."/>
        </authorList>
    </citation>
    <scope>NUCLEOTIDE SEQUENCE [LARGE SCALE GENOMIC DNA]</scope>
    <source>
        <strain evidence="11">ATCC 700388 / DSM 13276 / CCUG 48851 / CIP 106301 / E264</strain>
    </source>
</reference>
<dbReference type="Proteomes" id="UP000001930">
    <property type="component" value="Chromosome I"/>
</dbReference>
<feature type="transmembrane region" description="Helical" evidence="8">
    <location>
        <begin position="456"/>
        <end position="481"/>
    </location>
</feature>
<evidence type="ECO:0000256" key="7">
    <source>
        <dbReference type="SAM" id="MobiDB-lite"/>
    </source>
</evidence>
<dbReference type="HOGENOM" id="CLU_000960_28_0_4"/>
<keyword evidence="11" id="KW-1185">Reference proteome</keyword>
<evidence type="ECO:0000256" key="4">
    <source>
        <dbReference type="ARBA" id="ARBA00022692"/>
    </source>
</evidence>
<feature type="transmembrane region" description="Helical" evidence="8">
    <location>
        <begin position="259"/>
        <end position="278"/>
    </location>
</feature>
<evidence type="ECO:0000259" key="9">
    <source>
        <dbReference type="PROSITE" id="PS50850"/>
    </source>
</evidence>
<feature type="transmembrane region" description="Helical" evidence="8">
    <location>
        <begin position="416"/>
        <end position="436"/>
    </location>
</feature>
<keyword evidence="5 8" id="KW-1133">Transmembrane helix</keyword>
<dbReference type="PRINTS" id="PR01036">
    <property type="entry name" value="TCRTETB"/>
</dbReference>
<feature type="transmembrane region" description="Helical" evidence="8">
    <location>
        <begin position="363"/>
        <end position="380"/>
    </location>
</feature>
<dbReference type="PROSITE" id="PS50850">
    <property type="entry name" value="MFS"/>
    <property type="match status" value="1"/>
</dbReference>
<dbReference type="Pfam" id="PF07690">
    <property type="entry name" value="MFS_1"/>
    <property type="match status" value="1"/>
</dbReference>
<organism evidence="10 11">
    <name type="scientific">Burkholderia thailandensis (strain ATCC 700388 / DSM 13276 / CCUG 48851 / CIP 106301 / E264)</name>
    <dbReference type="NCBI Taxonomy" id="271848"/>
    <lineage>
        <taxon>Bacteria</taxon>
        <taxon>Pseudomonadati</taxon>
        <taxon>Pseudomonadota</taxon>
        <taxon>Betaproteobacteria</taxon>
        <taxon>Burkholderiales</taxon>
        <taxon>Burkholderiaceae</taxon>
        <taxon>Burkholderia</taxon>
        <taxon>pseudomallei group</taxon>
    </lineage>
</organism>
<dbReference type="InterPro" id="IPR004638">
    <property type="entry name" value="EmrB-like"/>
</dbReference>
<dbReference type="Gene3D" id="1.20.1250.20">
    <property type="entry name" value="MFS general substrate transporter like domains"/>
    <property type="match status" value="1"/>
</dbReference>
<dbReference type="SUPFAM" id="SSF103473">
    <property type="entry name" value="MFS general substrate transporter"/>
    <property type="match status" value="1"/>
</dbReference>
<evidence type="ECO:0000256" key="1">
    <source>
        <dbReference type="ARBA" id="ARBA00004651"/>
    </source>
</evidence>
<evidence type="ECO:0000256" key="2">
    <source>
        <dbReference type="ARBA" id="ARBA00022448"/>
    </source>
</evidence>
<feature type="transmembrane region" description="Helical" evidence="8">
    <location>
        <begin position="290"/>
        <end position="310"/>
    </location>
</feature>
<dbReference type="GO" id="GO:0005886">
    <property type="term" value="C:plasma membrane"/>
    <property type="evidence" value="ECO:0007669"/>
    <property type="project" value="UniProtKB-SubCell"/>
</dbReference>
<dbReference type="InterPro" id="IPR036259">
    <property type="entry name" value="MFS_trans_sf"/>
</dbReference>
<dbReference type="GO" id="GO:0022857">
    <property type="term" value="F:transmembrane transporter activity"/>
    <property type="evidence" value="ECO:0007669"/>
    <property type="project" value="InterPro"/>
</dbReference>
<keyword evidence="3" id="KW-1003">Cell membrane</keyword>
<feature type="transmembrane region" description="Helical" evidence="8">
    <location>
        <begin position="226"/>
        <end position="247"/>
    </location>
</feature>
<keyword evidence="6 8" id="KW-0472">Membrane</keyword>
<evidence type="ECO:0000313" key="10">
    <source>
        <dbReference type="EMBL" id="ABC39130.1"/>
    </source>
</evidence>
<feature type="transmembrane region" description="Helical" evidence="8">
    <location>
        <begin position="487"/>
        <end position="508"/>
    </location>
</feature>
<comment type="subcellular location">
    <subcellularLocation>
        <location evidence="1">Cell membrane</location>
        <topology evidence="1">Multi-pass membrane protein</topology>
    </subcellularLocation>
</comment>
<evidence type="ECO:0000256" key="5">
    <source>
        <dbReference type="ARBA" id="ARBA00022989"/>
    </source>
</evidence>
<protein>
    <submittedName>
        <fullName evidence="10">Drug resistance transporter, EmrB/QacA family</fullName>
    </submittedName>
</protein>
<feature type="transmembrane region" description="Helical" evidence="8">
    <location>
        <begin position="330"/>
        <end position="351"/>
    </location>
</feature>
<name>Q2T063_BURTA</name>
<proteinExistence type="predicted"/>
<dbReference type="CDD" id="cd17503">
    <property type="entry name" value="MFS_LmrB_MDR_like"/>
    <property type="match status" value="1"/>
</dbReference>
<evidence type="ECO:0000256" key="8">
    <source>
        <dbReference type="SAM" id="Phobius"/>
    </source>
</evidence>
<dbReference type="KEGG" id="bte:BTH_I0880"/>
<dbReference type="EMBL" id="CP000086">
    <property type="protein sequence ID" value="ABC39130.1"/>
    <property type="molecule type" value="Genomic_DNA"/>
</dbReference>
<gene>
    <name evidence="10" type="ordered locus">BTH_I0880</name>
</gene>
<feature type="compositionally biased region" description="Low complexity" evidence="7">
    <location>
        <begin position="1"/>
        <end position="17"/>
    </location>
</feature>
<dbReference type="InterPro" id="IPR020846">
    <property type="entry name" value="MFS_dom"/>
</dbReference>
<dbReference type="PANTHER" id="PTHR42718">
    <property type="entry name" value="MAJOR FACILITATOR SUPERFAMILY MULTIDRUG TRANSPORTER MFSC"/>
    <property type="match status" value="1"/>
</dbReference>
<dbReference type="PANTHER" id="PTHR42718:SF46">
    <property type="entry name" value="BLR6921 PROTEIN"/>
    <property type="match status" value="1"/>
</dbReference>
<feature type="region of interest" description="Disordered" evidence="7">
    <location>
        <begin position="1"/>
        <end position="37"/>
    </location>
</feature>
<dbReference type="InterPro" id="IPR011701">
    <property type="entry name" value="MFS"/>
</dbReference>
<keyword evidence="4 8" id="KW-0812">Transmembrane</keyword>
<feature type="transmembrane region" description="Helical" evidence="8">
    <location>
        <begin position="198"/>
        <end position="220"/>
    </location>
</feature>
<feature type="transmembrane region" description="Helical" evidence="8">
    <location>
        <begin position="107"/>
        <end position="128"/>
    </location>
</feature>
<evidence type="ECO:0000256" key="6">
    <source>
        <dbReference type="ARBA" id="ARBA00023136"/>
    </source>
</evidence>
<feature type="transmembrane region" description="Helical" evidence="8">
    <location>
        <begin position="165"/>
        <end position="186"/>
    </location>
</feature>
<feature type="transmembrane region" description="Helical" evidence="8">
    <location>
        <begin position="140"/>
        <end position="159"/>
    </location>
</feature>
<keyword evidence="2" id="KW-0813">Transport</keyword>
<accession>Q2T063</accession>
<evidence type="ECO:0000313" key="11">
    <source>
        <dbReference type="Proteomes" id="UP000001930"/>
    </source>
</evidence>
<feature type="domain" description="Major facilitator superfamily (MFS) profile" evidence="9">
    <location>
        <begin position="74"/>
        <end position="516"/>
    </location>
</feature>